<gene>
    <name evidence="9" type="ORF">BEMITA_LOCUS8765</name>
</gene>
<dbReference type="PANTHER" id="PTHR31759">
    <property type="entry name" value="COILED-COIL DOMAIN-CONTAINING PROTEIN 167"/>
    <property type="match status" value="1"/>
</dbReference>
<dbReference type="AlphaFoldDB" id="A0A9P0AA81"/>
<evidence type="ECO:0000256" key="6">
    <source>
        <dbReference type="ARBA" id="ARBA00023136"/>
    </source>
</evidence>
<evidence type="ECO:0000256" key="5">
    <source>
        <dbReference type="ARBA" id="ARBA00023054"/>
    </source>
</evidence>
<evidence type="ECO:0000256" key="8">
    <source>
        <dbReference type="SAM" id="Phobius"/>
    </source>
</evidence>
<feature type="coiled-coil region" evidence="7">
    <location>
        <begin position="36"/>
        <end position="63"/>
    </location>
</feature>
<accession>A0A9P0AA81</accession>
<keyword evidence="6 8" id="KW-0472">Membrane</keyword>
<feature type="transmembrane region" description="Helical" evidence="8">
    <location>
        <begin position="74"/>
        <end position="91"/>
    </location>
</feature>
<protein>
    <recommendedName>
        <fullName evidence="2">Coiled-coil domain-containing protein 167</fullName>
    </recommendedName>
</protein>
<dbReference type="InterPro" id="IPR028194">
    <property type="entry name" value="CC167"/>
</dbReference>
<keyword evidence="10" id="KW-1185">Reference proteome</keyword>
<keyword evidence="3 8" id="KW-0812">Transmembrane</keyword>
<dbReference type="Proteomes" id="UP001152759">
    <property type="component" value="Chromosome 5"/>
</dbReference>
<reference evidence="9" key="1">
    <citation type="submission" date="2021-12" db="EMBL/GenBank/DDBJ databases">
        <authorList>
            <person name="King R."/>
        </authorList>
    </citation>
    <scope>NUCLEOTIDE SEQUENCE</scope>
</reference>
<evidence type="ECO:0000256" key="1">
    <source>
        <dbReference type="ARBA" id="ARBA00004167"/>
    </source>
</evidence>
<name>A0A9P0AA81_BEMTA</name>
<keyword evidence="4 8" id="KW-1133">Transmembrane helix</keyword>
<comment type="subcellular location">
    <subcellularLocation>
        <location evidence="1">Membrane</location>
        <topology evidence="1">Single-pass membrane protein</topology>
    </subcellularLocation>
</comment>
<proteinExistence type="predicted"/>
<evidence type="ECO:0000256" key="2">
    <source>
        <dbReference type="ARBA" id="ARBA00022350"/>
    </source>
</evidence>
<evidence type="ECO:0000256" key="7">
    <source>
        <dbReference type="SAM" id="Coils"/>
    </source>
</evidence>
<dbReference type="Pfam" id="PF15188">
    <property type="entry name" value="CCDC-167"/>
    <property type="match status" value="1"/>
</dbReference>
<evidence type="ECO:0000256" key="3">
    <source>
        <dbReference type="ARBA" id="ARBA00022692"/>
    </source>
</evidence>
<sequence length="92" mass="10847">MSSESESILEQIQLANDFIETCLFRVETIEKRLKSQELLQTDREEYEKELDTLRQQLAESQNVLRSLYQPNRQSFYLAAIILLMFIAVYAVL</sequence>
<evidence type="ECO:0000256" key="4">
    <source>
        <dbReference type="ARBA" id="ARBA00022989"/>
    </source>
</evidence>
<dbReference type="PANTHER" id="PTHR31759:SF1">
    <property type="entry name" value="COILED-COIL DOMAIN-CONTAINING PROTEIN 167"/>
    <property type="match status" value="1"/>
</dbReference>
<evidence type="ECO:0000313" key="9">
    <source>
        <dbReference type="EMBL" id="CAH0389996.1"/>
    </source>
</evidence>
<organism evidence="9 10">
    <name type="scientific">Bemisia tabaci</name>
    <name type="common">Sweetpotato whitefly</name>
    <name type="synonym">Aleurodes tabaci</name>
    <dbReference type="NCBI Taxonomy" id="7038"/>
    <lineage>
        <taxon>Eukaryota</taxon>
        <taxon>Metazoa</taxon>
        <taxon>Ecdysozoa</taxon>
        <taxon>Arthropoda</taxon>
        <taxon>Hexapoda</taxon>
        <taxon>Insecta</taxon>
        <taxon>Pterygota</taxon>
        <taxon>Neoptera</taxon>
        <taxon>Paraneoptera</taxon>
        <taxon>Hemiptera</taxon>
        <taxon>Sternorrhyncha</taxon>
        <taxon>Aleyrodoidea</taxon>
        <taxon>Aleyrodidae</taxon>
        <taxon>Aleyrodinae</taxon>
        <taxon>Bemisia</taxon>
    </lineage>
</organism>
<evidence type="ECO:0000313" key="10">
    <source>
        <dbReference type="Proteomes" id="UP001152759"/>
    </source>
</evidence>
<dbReference type="EMBL" id="OU963866">
    <property type="protein sequence ID" value="CAH0389996.1"/>
    <property type="molecule type" value="Genomic_DNA"/>
</dbReference>
<dbReference type="GO" id="GO:0016020">
    <property type="term" value="C:membrane"/>
    <property type="evidence" value="ECO:0007669"/>
    <property type="project" value="UniProtKB-SubCell"/>
</dbReference>
<keyword evidence="5 7" id="KW-0175">Coiled coil</keyword>